<evidence type="ECO:0000256" key="1">
    <source>
        <dbReference type="ARBA" id="ARBA00007447"/>
    </source>
</evidence>
<dbReference type="Pfam" id="PF00026">
    <property type="entry name" value="Asp"/>
    <property type="match status" value="1"/>
</dbReference>
<protein>
    <recommendedName>
        <fullName evidence="2">Peptidase A1 domain-containing protein</fullName>
    </recommendedName>
</protein>
<dbReference type="Proteomes" id="UP001605036">
    <property type="component" value="Unassembled WGS sequence"/>
</dbReference>
<feature type="domain" description="Peptidase A1" evidence="2">
    <location>
        <begin position="24"/>
        <end position="127"/>
    </location>
</feature>
<dbReference type="EMBL" id="JBHFFA010000004">
    <property type="protein sequence ID" value="KAL2630694.1"/>
    <property type="molecule type" value="Genomic_DNA"/>
</dbReference>
<comment type="caution">
    <text evidence="3">The sequence shown here is derived from an EMBL/GenBank/DDBJ whole genome shotgun (WGS) entry which is preliminary data.</text>
</comment>
<keyword evidence="4" id="KW-1185">Reference proteome</keyword>
<dbReference type="PROSITE" id="PS51767">
    <property type="entry name" value="PEPTIDASE_A1"/>
    <property type="match status" value="1"/>
</dbReference>
<evidence type="ECO:0000259" key="2">
    <source>
        <dbReference type="PROSITE" id="PS51767"/>
    </source>
</evidence>
<dbReference type="InterPro" id="IPR001461">
    <property type="entry name" value="Aspartic_peptidase_A1"/>
</dbReference>
<sequence>MEEFSGDHRVGDIGPACRRGSCGWGPGVVEEEITGPGVVEVCELTLNLWVPSAKCWLSLACYVHHKYKSGKSSTYKEDGTSFSIQYGSGSMSGFLSQDVLTLGDLHVKNQVFAEATKEPEFFRRCQI</sequence>
<evidence type="ECO:0000313" key="4">
    <source>
        <dbReference type="Proteomes" id="UP001605036"/>
    </source>
</evidence>
<evidence type="ECO:0000313" key="3">
    <source>
        <dbReference type="EMBL" id="KAL2630694.1"/>
    </source>
</evidence>
<proteinExistence type="inferred from homology"/>
<gene>
    <name evidence="3" type="ORF">R1flu_015380</name>
</gene>
<accession>A0ABD1YIT3</accession>
<dbReference type="AlphaFoldDB" id="A0ABD1YIT3"/>
<dbReference type="PANTHER" id="PTHR47966:SF51">
    <property type="entry name" value="BETA-SITE APP-CLEAVING ENZYME, ISOFORM A-RELATED"/>
    <property type="match status" value="1"/>
</dbReference>
<dbReference type="PANTHER" id="PTHR47966">
    <property type="entry name" value="BETA-SITE APP-CLEAVING ENZYME, ISOFORM A-RELATED"/>
    <property type="match status" value="1"/>
</dbReference>
<dbReference type="FunFam" id="2.40.70.10:FF:000008">
    <property type="entry name" value="Cathepsin D"/>
    <property type="match status" value="1"/>
</dbReference>
<dbReference type="InterPro" id="IPR033121">
    <property type="entry name" value="PEPTIDASE_A1"/>
</dbReference>
<comment type="similarity">
    <text evidence="1">Belongs to the peptidase A1 family.</text>
</comment>
<reference evidence="3 4" key="1">
    <citation type="submission" date="2024-09" db="EMBL/GenBank/DDBJ databases">
        <title>Chromosome-scale assembly of Riccia fluitans.</title>
        <authorList>
            <person name="Paukszto L."/>
            <person name="Sawicki J."/>
            <person name="Karawczyk K."/>
            <person name="Piernik-Szablinska J."/>
            <person name="Szczecinska M."/>
            <person name="Mazdziarz M."/>
        </authorList>
    </citation>
    <scope>NUCLEOTIDE SEQUENCE [LARGE SCALE GENOMIC DNA]</scope>
    <source>
        <strain evidence="3">Rf_01</strain>
        <tissue evidence="3">Aerial parts of the thallus</tissue>
    </source>
</reference>
<dbReference type="SUPFAM" id="SSF50630">
    <property type="entry name" value="Acid proteases"/>
    <property type="match status" value="1"/>
</dbReference>
<dbReference type="Gene3D" id="2.40.70.10">
    <property type="entry name" value="Acid Proteases"/>
    <property type="match status" value="1"/>
</dbReference>
<organism evidence="3 4">
    <name type="scientific">Riccia fluitans</name>
    <dbReference type="NCBI Taxonomy" id="41844"/>
    <lineage>
        <taxon>Eukaryota</taxon>
        <taxon>Viridiplantae</taxon>
        <taxon>Streptophyta</taxon>
        <taxon>Embryophyta</taxon>
        <taxon>Marchantiophyta</taxon>
        <taxon>Marchantiopsida</taxon>
        <taxon>Marchantiidae</taxon>
        <taxon>Marchantiales</taxon>
        <taxon>Ricciaceae</taxon>
        <taxon>Riccia</taxon>
    </lineage>
</organism>
<name>A0ABD1YIT3_9MARC</name>
<dbReference type="InterPro" id="IPR021109">
    <property type="entry name" value="Peptidase_aspartic_dom_sf"/>
</dbReference>